<gene>
    <name evidence="1" type="ORF">HW932_19565</name>
</gene>
<accession>A0A850RK20</accession>
<sequence>MTMIPVPQHVLIDRVIRALERQGAQLRKRCPNTRDLSDPGAFAIRRPVRSSRPNARRFETYPGTLEELARELGVLDARERLVP</sequence>
<keyword evidence="2" id="KW-1185">Reference proteome</keyword>
<dbReference type="Proteomes" id="UP000592294">
    <property type="component" value="Unassembled WGS sequence"/>
</dbReference>
<dbReference type="AlphaFoldDB" id="A0A850RK20"/>
<proteinExistence type="predicted"/>
<organism evidence="1 2">
    <name type="scientific">Allochromatium humboldtianum</name>
    <dbReference type="NCBI Taxonomy" id="504901"/>
    <lineage>
        <taxon>Bacteria</taxon>
        <taxon>Pseudomonadati</taxon>
        <taxon>Pseudomonadota</taxon>
        <taxon>Gammaproteobacteria</taxon>
        <taxon>Chromatiales</taxon>
        <taxon>Chromatiaceae</taxon>
        <taxon>Allochromatium</taxon>
    </lineage>
</organism>
<comment type="caution">
    <text evidence="1">The sequence shown here is derived from an EMBL/GenBank/DDBJ whole genome shotgun (WGS) entry which is preliminary data.</text>
</comment>
<name>A0A850RK20_9GAMM</name>
<reference evidence="1 2" key="1">
    <citation type="submission" date="2020-06" db="EMBL/GenBank/DDBJ databases">
        <title>Whole-genome sequence of Allochromatium humboldtianum DSM 21881, type strain.</title>
        <authorList>
            <person name="Kyndt J.A."/>
            <person name="Meyer T.E."/>
        </authorList>
    </citation>
    <scope>NUCLEOTIDE SEQUENCE [LARGE SCALE GENOMIC DNA]</scope>
    <source>
        <strain evidence="1 2">DSM 21881</strain>
    </source>
</reference>
<protein>
    <submittedName>
        <fullName evidence="1">Uncharacterized protein</fullName>
    </submittedName>
</protein>
<dbReference type="EMBL" id="JABZEO010000023">
    <property type="protein sequence ID" value="NVZ11452.1"/>
    <property type="molecule type" value="Genomic_DNA"/>
</dbReference>
<dbReference type="RefSeq" id="WP_176978150.1">
    <property type="nucleotide sequence ID" value="NZ_JABZEO010000023.1"/>
</dbReference>
<evidence type="ECO:0000313" key="2">
    <source>
        <dbReference type="Proteomes" id="UP000592294"/>
    </source>
</evidence>
<evidence type="ECO:0000313" key="1">
    <source>
        <dbReference type="EMBL" id="NVZ11452.1"/>
    </source>
</evidence>